<evidence type="ECO:0000313" key="3">
    <source>
        <dbReference type="Proteomes" id="UP000178370"/>
    </source>
</evidence>
<keyword evidence="1" id="KW-0812">Transmembrane</keyword>
<dbReference type="STRING" id="1798482.A2763_03890"/>
<protein>
    <recommendedName>
        <fullName evidence="4">Tetratricopeptide repeat-like domain-containing protein</fullName>
    </recommendedName>
</protein>
<sequence>MTTRTSLLAGIVVVVVLIGGAAYWWHSQSAVERILESRSEGDYEEAIFEAERIQSSVFIPADEKALATINTTALRYELSGNVEDALESIRELKGIAGDASLSAYVRAAAQNTIALWYQNTGNDKAVFEEIFKDMPYSQYLVPTNRSESIRNLQVEIYKSYPNARDGMTIAGNFMKTAYSSGRSSTRTRLLDSAQTYLVEAQALLAEEGEGDKASQSYVATRYWEAYTIGGLANFGRGDYRSQYQQKYEDLLSFLKNEGGFDQKRWIPITLWRYGVFTMIVHNDNEKARALFTEAVQAIGTTPTPQSSNLVALLKSFKEEKENGNTSRGVRHFDRAAALSPEFKALVDGI</sequence>
<evidence type="ECO:0008006" key="4">
    <source>
        <dbReference type="Google" id="ProtNLM"/>
    </source>
</evidence>
<feature type="transmembrane region" description="Helical" evidence="1">
    <location>
        <begin position="7"/>
        <end position="25"/>
    </location>
</feature>
<evidence type="ECO:0000313" key="2">
    <source>
        <dbReference type="EMBL" id="OGG49439.1"/>
    </source>
</evidence>
<dbReference type="EMBL" id="MFKV01000031">
    <property type="protein sequence ID" value="OGG49439.1"/>
    <property type="molecule type" value="Genomic_DNA"/>
</dbReference>
<keyword evidence="1" id="KW-0472">Membrane</keyword>
<accession>A0A1F6CJN1</accession>
<name>A0A1F6CJN1_9BACT</name>
<keyword evidence="1" id="KW-1133">Transmembrane helix</keyword>
<reference evidence="2 3" key="1">
    <citation type="journal article" date="2016" name="Nat. Commun.">
        <title>Thousands of microbial genomes shed light on interconnected biogeochemical processes in an aquifer system.</title>
        <authorList>
            <person name="Anantharaman K."/>
            <person name="Brown C.T."/>
            <person name="Hug L.A."/>
            <person name="Sharon I."/>
            <person name="Castelle C.J."/>
            <person name="Probst A.J."/>
            <person name="Thomas B.C."/>
            <person name="Singh A."/>
            <person name="Wilkins M.J."/>
            <person name="Karaoz U."/>
            <person name="Brodie E.L."/>
            <person name="Williams K.H."/>
            <person name="Hubbard S.S."/>
            <person name="Banfield J.F."/>
        </authorList>
    </citation>
    <scope>NUCLEOTIDE SEQUENCE [LARGE SCALE GENOMIC DNA]</scope>
</reference>
<comment type="caution">
    <text evidence="2">The sequence shown here is derived from an EMBL/GenBank/DDBJ whole genome shotgun (WGS) entry which is preliminary data.</text>
</comment>
<gene>
    <name evidence="2" type="ORF">A2763_03890</name>
</gene>
<dbReference type="AlphaFoldDB" id="A0A1F6CJN1"/>
<proteinExistence type="predicted"/>
<dbReference type="Proteomes" id="UP000178370">
    <property type="component" value="Unassembled WGS sequence"/>
</dbReference>
<evidence type="ECO:0000256" key="1">
    <source>
        <dbReference type="SAM" id="Phobius"/>
    </source>
</evidence>
<organism evidence="2 3">
    <name type="scientific">Candidatus Kaiserbacteria bacterium RIFCSPHIGHO2_01_FULL_54_36</name>
    <dbReference type="NCBI Taxonomy" id="1798482"/>
    <lineage>
        <taxon>Bacteria</taxon>
        <taxon>Candidatus Kaiseribacteriota</taxon>
    </lineage>
</organism>